<reference evidence="3" key="2">
    <citation type="journal article" date="2007" name="Science">
        <title>Draft genome sequence of the sexually transmitted pathogen Trichomonas vaginalis.</title>
        <authorList>
            <person name="Carlton J.M."/>
            <person name="Hirt R.P."/>
            <person name="Silva J.C."/>
            <person name="Delcher A.L."/>
            <person name="Schatz M."/>
            <person name="Zhao Q."/>
            <person name="Wortman J.R."/>
            <person name="Bidwell S.L."/>
            <person name="Alsmark U.C.M."/>
            <person name="Besteiro S."/>
            <person name="Sicheritz-Ponten T."/>
            <person name="Noel C.J."/>
            <person name="Dacks J.B."/>
            <person name="Foster P.G."/>
            <person name="Simillion C."/>
            <person name="Van de Peer Y."/>
            <person name="Miranda-Saavedra D."/>
            <person name="Barton G.J."/>
            <person name="Westrop G.D."/>
            <person name="Mueller S."/>
            <person name="Dessi D."/>
            <person name="Fiori P.L."/>
            <person name="Ren Q."/>
            <person name="Paulsen I."/>
            <person name="Zhang H."/>
            <person name="Bastida-Corcuera F.D."/>
            <person name="Simoes-Barbosa A."/>
            <person name="Brown M.T."/>
            <person name="Hayes R.D."/>
            <person name="Mukherjee M."/>
            <person name="Okumura C.Y."/>
            <person name="Schneider R."/>
            <person name="Smith A.J."/>
            <person name="Vanacova S."/>
            <person name="Villalvazo M."/>
            <person name="Haas B.J."/>
            <person name="Pertea M."/>
            <person name="Feldblyum T.V."/>
            <person name="Utterback T.R."/>
            <person name="Shu C.L."/>
            <person name="Osoegawa K."/>
            <person name="de Jong P.J."/>
            <person name="Hrdy I."/>
            <person name="Horvathova L."/>
            <person name="Zubacova Z."/>
            <person name="Dolezal P."/>
            <person name="Malik S.B."/>
            <person name="Logsdon J.M. Jr."/>
            <person name="Henze K."/>
            <person name="Gupta A."/>
            <person name="Wang C.C."/>
            <person name="Dunne R.L."/>
            <person name="Upcroft J.A."/>
            <person name="Upcroft P."/>
            <person name="White O."/>
            <person name="Salzberg S.L."/>
            <person name="Tang P."/>
            <person name="Chiu C.-H."/>
            <person name="Lee Y.-S."/>
            <person name="Embley T.M."/>
            <person name="Coombs G.H."/>
            <person name="Mottram J.C."/>
            <person name="Tachezy J."/>
            <person name="Fraser-Liggett C.M."/>
            <person name="Johnson P.J."/>
        </authorList>
    </citation>
    <scope>NUCLEOTIDE SEQUENCE [LARGE SCALE GENOMIC DNA]</scope>
    <source>
        <strain evidence="3">G3</strain>
    </source>
</reference>
<dbReference type="InterPro" id="IPR001611">
    <property type="entry name" value="Leu-rich_rpt"/>
</dbReference>
<dbReference type="PROSITE" id="PS51450">
    <property type="entry name" value="LRR"/>
    <property type="match status" value="1"/>
</dbReference>
<dbReference type="Proteomes" id="UP000001542">
    <property type="component" value="Unassembled WGS sequence"/>
</dbReference>
<dbReference type="InterPro" id="IPR026906">
    <property type="entry name" value="LRR_5"/>
</dbReference>
<organism evidence="3 4">
    <name type="scientific">Trichomonas vaginalis (strain ATCC PRA-98 / G3)</name>
    <dbReference type="NCBI Taxonomy" id="412133"/>
    <lineage>
        <taxon>Eukaryota</taxon>
        <taxon>Metamonada</taxon>
        <taxon>Parabasalia</taxon>
        <taxon>Trichomonadida</taxon>
        <taxon>Trichomonadidae</taxon>
        <taxon>Trichomonas</taxon>
    </lineage>
</organism>
<evidence type="ECO:0000256" key="1">
    <source>
        <dbReference type="SAM" id="MobiDB-lite"/>
    </source>
</evidence>
<feature type="transmembrane region" description="Helical" evidence="2">
    <location>
        <begin position="838"/>
        <end position="860"/>
    </location>
</feature>
<proteinExistence type="predicted"/>
<sequence>MNVIEIILPQNVGVTITENAIQSNSLKKINLFMNLQINIPSFFENCPNVDYIDMIEYFDFSNFISEAEMSQITHLGCINSVKGIQPFSIFPNLQEIHCINSELQFNNDIKINENPKIIIINDQYTIDINQIYKDCPELSDFSISKDYQGYFIGYSKQYSGCYFFFNNSNSLNSINFEENFKLISAFVYQLKENENISFPRDYQFENLIFKIKNLNISLSDNSIKLKANNLKFENFGHLIIKANLLPANDFIKNLESVSFNGDGDLTIETDAFKGCENLNSITISENAKVTIEDYAFRNTGIKEFNVHQDFKVSLENLVRTGLETIHVHKEDENLYISDNEQFKTICPKNEKKNIIVLSKSISLYSIKENCLTNVENVSLYLIKDTFVGSDCFNNSNIKVFNASLLTIQKIGENAFNNCNSLKIIELPNNTDFDISNIISNCKSLETLKSLPNYVTSPDDISDKNITISSIHFKISDIKKSQLYSELESIKILFSGEDKISRDSFTNMNQLKALDLSHTNITSIEGNAFSNINSGIDIIFPQTLKFFSKNSFVNVKFNEFKVLKQYELPTMSFNKCQFDSIIIDTDVAEFSVGPFYKCGKTLNINHTLNERFSLNDHNYLIYKNTSDIKTSTNELIFVPEPSTHIVNISEKHVEPYALSYCPGCVILTDQDKLESLIHMCKDDIDSIDVVLSSEAKTYDSKYYSCNAYNCKLNCRGYLIPTRTPFPTPVQTPETISEDNKNKGKGHDKDGVSKQTPILSVNDDGKTVQLTVTISNVITQTESDIETNQITITNTNSSLTTTYTRTFIRTWTDIETLTYTNAWMEYNEPETRRGLSTGKVILLVSGGIFITFLICMMGLYLYRRTKDDSERIDTSSSSTFIEIEDDIGYVIDPNFVNDRQESTTNLNCEDNTDENPMFLIISQDIIGENSDNMLDSDKFDVNDFVDIEI</sequence>
<dbReference type="SUPFAM" id="SSF52058">
    <property type="entry name" value="L domain-like"/>
    <property type="match status" value="1"/>
</dbReference>
<name>A2E2V7_TRIV3</name>
<dbReference type="VEuPathDB" id="TrichDB:TVAG_077500"/>
<dbReference type="OrthoDB" id="676979at2759"/>
<keyword evidence="4" id="KW-1185">Reference proteome</keyword>
<evidence type="ECO:0000313" key="4">
    <source>
        <dbReference type="Proteomes" id="UP000001542"/>
    </source>
</evidence>
<dbReference type="InParanoid" id="A2E2V7"/>
<evidence type="ECO:0000313" key="3">
    <source>
        <dbReference type="EMBL" id="EAY13012.1"/>
    </source>
</evidence>
<dbReference type="InterPro" id="IPR032675">
    <property type="entry name" value="LRR_dom_sf"/>
</dbReference>
<accession>A2E2V7</accession>
<feature type="region of interest" description="Disordered" evidence="1">
    <location>
        <begin position="724"/>
        <end position="757"/>
    </location>
</feature>
<dbReference type="Pfam" id="PF13306">
    <property type="entry name" value="LRR_5"/>
    <property type="match status" value="3"/>
</dbReference>
<dbReference type="Gene3D" id="3.80.10.10">
    <property type="entry name" value="Ribonuclease Inhibitor"/>
    <property type="match status" value="3"/>
</dbReference>
<dbReference type="RefSeq" id="XP_001325235.1">
    <property type="nucleotide sequence ID" value="XM_001325200.1"/>
</dbReference>
<dbReference type="EMBL" id="DS113292">
    <property type="protein sequence ID" value="EAY13012.1"/>
    <property type="molecule type" value="Genomic_DNA"/>
</dbReference>
<keyword evidence="2" id="KW-0812">Transmembrane</keyword>
<gene>
    <name evidence="3" type="ORF">TVAG_077500</name>
</gene>
<evidence type="ECO:0000256" key="2">
    <source>
        <dbReference type="SAM" id="Phobius"/>
    </source>
</evidence>
<feature type="compositionally biased region" description="Basic and acidic residues" evidence="1">
    <location>
        <begin position="736"/>
        <end position="750"/>
    </location>
</feature>
<keyword evidence="2" id="KW-0472">Membrane</keyword>
<protein>
    <submittedName>
        <fullName evidence="3">Leucine Rich Repeat family protein</fullName>
    </submittedName>
</protein>
<dbReference type="KEGG" id="tva:4770985"/>
<dbReference type="AlphaFoldDB" id="A2E2V7"/>
<reference evidence="3" key="1">
    <citation type="submission" date="2006-10" db="EMBL/GenBank/DDBJ databases">
        <authorList>
            <person name="Amadeo P."/>
            <person name="Zhao Q."/>
            <person name="Wortman J."/>
            <person name="Fraser-Liggett C."/>
            <person name="Carlton J."/>
        </authorList>
    </citation>
    <scope>NUCLEOTIDE SEQUENCE</scope>
    <source>
        <strain evidence="3">G3</strain>
    </source>
</reference>
<dbReference type="VEuPathDB" id="TrichDB:TVAGG3_0896390"/>
<keyword evidence="2" id="KW-1133">Transmembrane helix</keyword>